<organism evidence="8 9">
    <name type="scientific">Streptomyces formicae</name>
    <dbReference type="NCBI Taxonomy" id="1616117"/>
    <lineage>
        <taxon>Bacteria</taxon>
        <taxon>Bacillati</taxon>
        <taxon>Actinomycetota</taxon>
        <taxon>Actinomycetes</taxon>
        <taxon>Kitasatosporales</taxon>
        <taxon>Streptomycetaceae</taxon>
        <taxon>Streptomyces</taxon>
    </lineage>
</organism>
<feature type="domain" description="FAD dependent oxidoreductase" evidence="6">
    <location>
        <begin position="40"/>
        <end position="393"/>
    </location>
</feature>
<dbReference type="InterPro" id="IPR000447">
    <property type="entry name" value="G3P_DH_FAD-dep"/>
</dbReference>
<dbReference type="Proteomes" id="UP000221011">
    <property type="component" value="Chromosome"/>
</dbReference>
<evidence type="ECO:0000256" key="4">
    <source>
        <dbReference type="ARBA" id="ARBA00022827"/>
    </source>
</evidence>
<dbReference type="InterPro" id="IPR038299">
    <property type="entry name" value="DAO_C_sf"/>
</dbReference>
<protein>
    <submittedName>
        <fullName evidence="8">Aerobic glycerol-3-phosphate dehydrogenase</fullName>
        <ecNumber evidence="8">1.1.5.3</ecNumber>
    </submittedName>
</protein>
<comment type="similarity">
    <text evidence="2">Belongs to the FAD-dependent glycerol-3-phosphate dehydrogenase family.</text>
</comment>
<evidence type="ECO:0000313" key="9">
    <source>
        <dbReference type="Proteomes" id="UP000221011"/>
    </source>
</evidence>
<dbReference type="Pfam" id="PF16901">
    <property type="entry name" value="DAO_C"/>
    <property type="match status" value="1"/>
</dbReference>
<dbReference type="InterPro" id="IPR036188">
    <property type="entry name" value="FAD/NAD-bd_sf"/>
</dbReference>
<dbReference type="Gene3D" id="1.10.8.870">
    <property type="entry name" value="Alpha-glycerophosphate oxidase, cap domain"/>
    <property type="match status" value="1"/>
</dbReference>
<keyword evidence="4" id="KW-0274">FAD</keyword>
<dbReference type="SUPFAM" id="SSF51905">
    <property type="entry name" value="FAD/NAD(P)-binding domain"/>
    <property type="match status" value="1"/>
</dbReference>
<name>A0A291Q4E6_9ACTN</name>
<dbReference type="InterPro" id="IPR006076">
    <property type="entry name" value="FAD-dep_OxRdtase"/>
</dbReference>
<dbReference type="RefSeq" id="WP_199842962.1">
    <property type="nucleotide sequence ID" value="NZ_CP022685.1"/>
</dbReference>
<dbReference type="Gene3D" id="3.30.9.10">
    <property type="entry name" value="D-Amino Acid Oxidase, subunit A, domain 2"/>
    <property type="match status" value="1"/>
</dbReference>
<evidence type="ECO:0000256" key="3">
    <source>
        <dbReference type="ARBA" id="ARBA00022630"/>
    </source>
</evidence>
<dbReference type="PANTHER" id="PTHR11985:SF31">
    <property type="entry name" value="GLYCEROL-3-PHOSPHATE DEHYDROGENASE 2"/>
    <property type="match status" value="1"/>
</dbReference>
<keyword evidence="9" id="KW-1185">Reference proteome</keyword>
<dbReference type="PANTHER" id="PTHR11985">
    <property type="entry name" value="GLYCEROL-3-PHOSPHATE DEHYDROGENASE"/>
    <property type="match status" value="1"/>
</dbReference>
<evidence type="ECO:0000313" key="8">
    <source>
        <dbReference type="EMBL" id="ATL26482.1"/>
    </source>
</evidence>
<keyword evidence="5 8" id="KW-0560">Oxidoreductase</keyword>
<evidence type="ECO:0000256" key="1">
    <source>
        <dbReference type="ARBA" id="ARBA00001974"/>
    </source>
</evidence>
<dbReference type="PRINTS" id="PR01001">
    <property type="entry name" value="FADG3PDH"/>
</dbReference>
<dbReference type="AlphaFoldDB" id="A0A291Q4E6"/>
<keyword evidence="3" id="KW-0285">Flavoprotein</keyword>
<evidence type="ECO:0000256" key="5">
    <source>
        <dbReference type="ARBA" id="ARBA00023002"/>
    </source>
</evidence>
<evidence type="ECO:0000259" key="7">
    <source>
        <dbReference type="Pfam" id="PF16901"/>
    </source>
</evidence>
<reference evidence="8 9" key="1">
    <citation type="submission" date="2017-08" db="EMBL/GenBank/DDBJ databases">
        <title>Complete Genome Sequence of Streptomyces formicae KY5, the formicamycin producer.</title>
        <authorList>
            <person name="Holmes N.A."/>
            <person name="Devine R."/>
            <person name="Qin Z."/>
            <person name="Seipke R.F."/>
            <person name="Wilkinson B."/>
            <person name="Hutchings M.I."/>
        </authorList>
    </citation>
    <scope>NUCLEOTIDE SEQUENCE [LARGE SCALE GENOMIC DNA]</scope>
    <source>
        <strain evidence="8 9">KY5</strain>
    </source>
</reference>
<comment type="cofactor">
    <cofactor evidence="1">
        <name>FAD</name>
        <dbReference type="ChEBI" id="CHEBI:57692"/>
    </cofactor>
</comment>
<dbReference type="KEGG" id="sfk:KY5_1464"/>
<evidence type="ECO:0000259" key="6">
    <source>
        <dbReference type="Pfam" id="PF01266"/>
    </source>
</evidence>
<sequence length="541" mass="57733">MTTLQSVPALGTHPAAGSRAAFGVASRAETREQLSKATYDLLVIGGGILGISTAWHAAQSGLRVALVDAGDFAGATSSASSKLLHGGLRYLQTGAVKLVAENHFERRAVSRQVAPHLANPLTFYLPVYKGGPHGAAKLGAGVFAYSALSAFGDGVGHLLSPSKAAQDVPELRTDNLKAVAVYGDDQMNDSRMALMTVRAAVEAGAAVLNHAEVTGLRFTKGRVTGAELKDRMDGTEFGVNARLVLNATGPWVDHLRKMENPDSAPSIRLSKGAHLVLKRTAPWKAALATPIDKYRITFALPWEDMLLLGTTDEEFEGDPADVKVTEADTAQILDEAAFSIRDQQLSRDLITYSFAGLRVLPGGPGDTSKAKRETVVTEGAGGMLSIAGGKWTTFRHIGRTIMKKLESLPGHPLGDDYEPISSLPKKLPLPGIANPRAVAHRLLVDGPAPGPRMAADTAKHLATHYGSLSFDIARLANENPELAERVHPDAPEIWAQVVYARDNEWAETADDVLRRRTTLTIRGLATDEVRGKVEDLLGKKG</sequence>
<dbReference type="Gene3D" id="3.50.50.60">
    <property type="entry name" value="FAD/NAD(P)-binding domain"/>
    <property type="match status" value="1"/>
</dbReference>
<dbReference type="InterPro" id="IPR031656">
    <property type="entry name" value="DAO_C"/>
</dbReference>
<dbReference type="GO" id="GO:0046168">
    <property type="term" value="P:glycerol-3-phosphate catabolic process"/>
    <property type="evidence" value="ECO:0007669"/>
    <property type="project" value="TreeGrafter"/>
</dbReference>
<gene>
    <name evidence="8" type="ORF">KY5_1464</name>
</gene>
<accession>A0A291Q4E6</accession>
<dbReference type="EMBL" id="CP022685">
    <property type="protein sequence ID" value="ATL26482.1"/>
    <property type="molecule type" value="Genomic_DNA"/>
</dbReference>
<evidence type="ECO:0000256" key="2">
    <source>
        <dbReference type="ARBA" id="ARBA00007330"/>
    </source>
</evidence>
<feature type="domain" description="Alpha-glycerophosphate oxidase C-terminal" evidence="7">
    <location>
        <begin position="426"/>
        <end position="538"/>
    </location>
</feature>
<dbReference type="Pfam" id="PF01266">
    <property type="entry name" value="DAO"/>
    <property type="match status" value="1"/>
</dbReference>
<proteinExistence type="inferred from homology"/>
<dbReference type="EC" id="1.1.5.3" evidence="8"/>
<dbReference type="GO" id="GO:0004368">
    <property type="term" value="F:glycerol-3-phosphate dehydrogenase (quinone) activity"/>
    <property type="evidence" value="ECO:0007669"/>
    <property type="project" value="UniProtKB-EC"/>
</dbReference>